<proteinExistence type="predicted"/>
<feature type="compositionally biased region" description="Pro residues" evidence="1">
    <location>
        <begin position="1"/>
        <end position="17"/>
    </location>
</feature>
<feature type="region of interest" description="Disordered" evidence="1">
    <location>
        <begin position="165"/>
        <end position="203"/>
    </location>
</feature>
<feature type="compositionally biased region" description="Basic and acidic residues" evidence="1">
    <location>
        <begin position="165"/>
        <end position="174"/>
    </location>
</feature>
<dbReference type="STRING" id="1331196.A0A1B9ITZ7"/>
<feature type="compositionally biased region" description="Low complexity" evidence="1">
    <location>
        <begin position="536"/>
        <end position="546"/>
    </location>
</feature>
<feature type="region of interest" description="Disordered" evidence="1">
    <location>
        <begin position="1"/>
        <end position="151"/>
    </location>
</feature>
<evidence type="ECO:0000313" key="3">
    <source>
        <dbReference type="Proteomes" id="UP000092583"/>
    </source>
</evidence>
<reference evidence="3" key="2">
    <citation type="submission" date="2013-12" db="EMBL/GenBank/DDBJ databases">
        <title>Evolution of pathogenesis and genome organization in the Tremellales.</title>
        <authorList>
            <person name="Cuomo C."/>
            <person name="Litvintseva A."/>
            <person name="Heitman J."/>
            <person name="Chen Y."/>
            <person name="Sun S."/>
            <person name="Springer D."/>
            <person name="Dromer F."/>
            <person name="Young S."/>
            <person name="Zeng Q."/>
            <person name="Chapman S."/>
            <person name="Gujja S."/>
            <person name="Saif S."/>
            <person name="Birren B."/>
        </authorList>
    </citation>
    <scope>NUCLEOTIDE SEQUENCE [LARGE SCALE GENOMIC DNA]</scope>
    <source>
        <strain evidence="3">CBS 10435</strain>
    </source>
</reference>
<organism evidence="2 3">
    <name type="scientific">Kwoniella mangroviensis CBS 10435</name>
    <dbReference type="NCBI Taxonomy" id="1331196"/>
    <lineage>
        <taxon>Eukaryota</taxon>
        <taxon>Fungi</taxon>
        <taxon>Dikarya</taxon>
        <taxon>Basidiomycota</taxon>
        <taxon>Agaricomycotina</taxon>
        <taxon>Tremellomycetes</taxon>
        <taxon>Tremellales</taxon>
        <taxon>Cryptococcaceae</taxon>
        <taxon>Kwoniella</taxon>
    </lineage>
</organism>
<sequence length="776" mass="84512">MGRPTPPPRLPSLPSNPRPTHSVSSSTAPPPTTPRTISEAPSTPRRSLPATPRSHVPPRKSGSTSGPSGGGTSYSDLNDSLGLDDIADSAGEGLPAYLEEADENEVTVVEPTGGIEHVSTPQADQDLDQPVQTDEQTQGDNAGRQGGASRFGRWREWVEKRAVERFDSDPDRQARRNVRRQLPEPPQPPSYNDTLPSDYHPFSCSTSSPAQHIRYLSAGAKPTILPNSALLRIDYGRSLEPHSTYSINCAYPVPKSNLVIMGTSHELKVLNTDLMENTTRNIWFNLPVWEIHPLSLSTSSSKGYIIMLVGGAEEISKPTLDSKPKRNSGTQVRIYSLKSLISLAKYSSVQPASYLGIDLSSHKGKEKGKGKSRDKDGVEWTMIDRTSSISSMSQHQSKDDLVKAWSDDYTILHSGKPHQNQSQGDIMLITSFISQSRIFVAVGTSNHVIVHGAFPPVQDHGSQEMLEEQIRFTASRTFYLPCQPQHISFLQLPSLPDLPISPSLSSLPSERGGGASVLDDSASLFSYDDRASIRTGNSNGSSGSNNPPAFNDNDENTENQIPSLGLYVSFGSKACLIRVNDSTVLDLKLKTSSGSTSVIGLGMGGGGSKGDWGGLETLRLKGGGEVYVITRGKETFLFSAPFDIPSQSNTPLYTVLWPESPFSLSASIEYSTSLTRQSQDQDGGEDVNIRLISTSYTGNLHVQHLDFSTGRSGGGSKVKCKPFGSSVLGNLAKVIMTEQNPQEDQEDPNGKERDGCWVRYRRKEGDWRVIKLEREW</sequence>
<dbReference type="Proteomes" id="UP000092583">
    <property type="component" value="Unassembled WGS sequence"/>
</dbReference>
<dbReference type="AlphaFoldDB" id="A0A1B9ITZ7"/>
<feature type="compositionally biased region" description="Low complexity" evidence="1">
    <location>
        <begin position="18"/>
        <end position="27"/>
    </location>
</feature>
<keyword evidence="3" id="KW-1185">Reference proteome</keyword>
<dbReference type="OrthoDB" id="2590590at2759"/>
<evidence type="ECO:0000313" key="2">
    <source>
        <dbReference type="EMBL" id="OCF59019.1"/>
    </source>
</evidence>
<gene>
    <name evidence="2" type="ORF">L486_03517</name>
</gene>
<accession>A0A1B9ITZ7</accession>
<reference evidence="2 3" key="1">
    <citation type="submission" date="2013-07" db="EMBL/GenBank/DDBJ databases">
        <title>The Genome Sequence of Kwoniella mangroviensis CBS10435.</title>
        <authorList>
            <consortium name="The Broad Institute Genome Sequencing Platform"/>
            <person name="Cuomo C."/>
            <person name="Litvintseva A."/>
            <person name="Chen Y."/>
            <person name="Heitman J."/>
            <person name="Sun S."/>
            <person name="Springer D."/>
            <person name="Dromer F."/>
            <person name="Young S.K."/>
            <person name="Zeng Q."/>
            <person name="Gargeya S."/>
            <person name="Fitzgerald M."/>
            <person name="Abouelleil A."/>
            <person name="Alvarado L."/>
            <person name="Berlin A.M."/>
            <person name="Chapman S.B."/>
            <person name="Dewar J."/>
            <person name="Goldberg J."/>
            <person name="Griggs A."/>
            <person name="Gujja S."/>
            <person name="Hansen M."/>
            <person name="Howarth C."/>
            <person name="Imamovic A."/>
            <person name="Larimer J."/>
            <person name="McCowan C."/>
            <person name="Murphy C."/>
            <person name="Pearson M."/>
            <person name="Priest M."/>
            <person name="Roberts A."/>
            <person name="Saif S."/>
            <person name="Shea T."/>
            <person name="Sykes S."/>
            <person name="Wortman J."/>
            <person name="Nusbaum C."/>
            <person name="Birren B."/>
        </authorList>
    </citation>
    <scope>NUCLEOTIDE SEQUENCE [LARGE SCALE GENOMIC DNA]</scope>
    <source>
        <strain evidence="2 3">CBS 10435</strain>
    </source>
</reference>
<feature type="compositionally biased region" description="Polar residues" evidence="1">
    <location>
        <begin position="130"/>
        <end position="140"/>
    </location>
</feature>
<name>A0A1B9ITZ7_9TREE</name>
<dbReference type="EMBL" id="KI669461">
    <property type="protein sequence ID" value="OCF59019.1"/>
    <property type="molecule type" value="Genomic_DNA"/>
</dbReference>
<feature type="region of interest" description="Disordered" evidence="1">
    <location>
        <begin position="535"/>
        <end position="557"/>
    </location>
</feature>
<evidence type="ECO:0000256" key="1">
    <source>
        <dbReference type="SAM" id="MobiDB-lite"/>
    </source>
</evidence>
<protein>
    <submittedName>
        <fullName evidence="2">Uncharacterized protein</fullName>
    </submittedName>
</protein>